<proteinExistence type="predicted"/>
<dbReference type="GO" id="GO:0005524">
    <property type="term" value="F:ATP binding"/>
    <property type="evidence" value="ECO:0007669"/>
    <property type="project" value="UniProtKB-KW"/>
</dbReference>
<dbReference type="PRINTS" id="PR00344">
    <property type="entry name" value="BCTRLSENSOR"/>
</dbReference>
<dbReference type="Proteomes" id="UP001589813">
    <property type="component" value="Unassembled WGS sequence"/>
</dbReference>
<comment type="caution">
    <text evidence="22">The sequence shown here is derived from an EMBL/GenBank/DDBJ whole genome shotgun (WGS) entry which is preliminary data.</text>
</comment>
<feature type="domain" description="Response regulatory" evidence="19">
    <location>
        <begin position="649"/>
        <end position="763"/>
    </location>
</feature>
<dbReference type="EC" id="2.7.13.3" evidence="3"/>
<dbReference type="InterPro" id="IPR003594">
    <property type="entry name" value="HATPase_dom"/>
</dbReference>
<dbReference type="InterPro" id="IPR004358">
    <property type="entry name" value="Sig_transdc_His_kin-like_C"/>
</dbReference>
<feature type="transmembrane region" description="Helical" evidence="17">
    <location>
        <begin position="270"/>
        <end position="294"/>
    </location>
</feature>
<dbReference type="Gene3D" id="1.20.120.160">
    <property type="entry name" value="HPT domain"/>
    <property type="match status" value="1"/>
</dbReference>
<evidence type="ECO:0000256" key="8">
    <source>
        <dbReference type="ARBA" id="ARBA00022741"/>
    </source>
</evidence>
<keyword evidence="23" id="KW-1185">Reference proteome</keyword>
<evidence type="ECO:0000256" key="17">
    <source>
        <dbReference type="SAM" id="Phobius"/>
    </source>
</evidence>
<protein>
    <recommendedName>
        <fullName evidence="3">histidine kinase</fullName>
        <ecNumber evidence="3">2.7.13.3</ecNumber>
    </recommendedName>
</protein>
<dbReference type="SMART" id="SM00448">
    <property type="entry name" value="REC"/>
    <property type="match status" value="1"/>
</dbReference>
<evidence type="ECO:0000313" key="22">
    <source>
        <dbReference type="EMBL" id="MFC0048877.1"/>
    </source>
</evidence>
<dbReference type="PROSITE" id="PS50109">
    <property type="entry name" value="HIS_KIN"/>
    <property type="match status" value="1"/>
</dbReference>
<dbReference type="Gene3D" id="6.10.340.10">
    <property type="match status" value="1"/>
</dbReference>
<keyword evidence="10 22" id="KW-0067">ATP-binding</keyword>
<keyword evidence="7 17" id="KW-0812">Transmembrane</keyword>
<feature type="modified residue" description="Phosphohistidine" evidence="14">
    <location>
        <position position="818"/>
    </location>
</feature>
<evidence type="ECO:0000259" key="20">
    <source>
        <dbReference type="PROSITE" id="PS50885"/>
    </source>
</evidence>
<dbReference type="PROSITE" id="PS50894">
    <property type="entry name" value="HPT"/>
    <property type="match status" value="1"/>
</dbReference>
<feature type="domain" description="HAMP" evidence="20">
    <location>
        <begin position="296"/>
        <end position="348"/>
    </location>
</feature>
<evidence type="ECO:0000256" key="3">
    <source>
        <dbReference type="ARBA" id="ARBA00012438"/>
    </source>
</evidence>
<dbReference type="SUPFAM" id="SSF47226">
    <property type="entry name" value="Histidine-containing phosphotransfer domain, HPT domain"/>
    <property type="match status" value="1"/>
</dbReference>
<dbReference type="PANTHER" id="PTHR45339">
    <property type="entry name" value="HYBRID SIGNAL TRANSDUCTION HISTIDINE KINASE J"/>
    <property type="match status" value="1"/>
</dbReference>
<evidence type="ECO:0000256" key="1">
    <source>
        <dbReference type="ARBA" id="ARBA00000085"/>
    </source>
</evidence>
<dbReference type="CDD" id="cd00082">
    <property type="entry name" value="HisKA"/>
    <property type="match status" value="1"/>
</dbReference>
<dbReference type="Pfam" id="PF00672">
    <property type="entry name" value="HAMP"/>
    <property type="match status" value="1"/>
</dbReference>
<sequence length="867" mass="97150">MVLPTLAFGYLAYRYSESSFAQQAFIKVAQHLQIQQNKLNVYLRNHQMHLQHLSQTETTLAFLSEQPNAEKSLATQLKHYQKAYPDAEQIRLLRLSGELVFQSPVAAGSAVAAGSRFRADYFTSLQGMIEDAGIFISRENDQQELKVILAQKIYQLASDANEIDRLWGYLVVNLNTDALDQIVQNRMLPSNVNLLVSAGGIISYADKPNLIGSALAPSNFSQVQQSVGAGQLQHIVLLGKPMLVLGAELPGNFMLVSAVEETELMDVSEFLPVLVFILSILIAIGLPLLCYWLLIKYIFEPIKVLTEAKTAVGRGDLSTLLTVKKQDELGDMFAAFNVMVRQLRVYRERERAYKQQLEEKVQKRTQDLARANSNLASANQQLILARESAEQANRLKSVFLANMSHEIRTPLTAIIGFSEQAIIEQDHEQVTDYLKRVLRSGDHLLKLINDILDLSKIEADKLELSYVQFNFLQLIDDIYQQTKNQAQAKVLDCVLELNYPLPAQLRTDELRFRQVLLNLTSNALKFTQRGKIIIQVSYQSGDELLVIRIKDTGIGMSAEELTKLFQPFVQADATVTRNFGGTGLGLVISKKLMQQMNGDIRVESVKGLGSCFEILMHCETQQISLVDHFEPSTNPDAVQPESDCLPQLKILVAEDNTDNQLLVAVLLRKINADFTMVANGHQAVQKLLLEDFDLVFMDMQMPEMGGEEATRLIRHAGIDVPIIALTANVMREDHQRYLEAGCQALLGKPIVQHDFYAMIRNYTRKAQQLEQDLAAKLEQDPAIIALKQDFAERLPAQLAQLAQLQQDNNLAVLQYEAHSLKGCAGSMGFPEITQLAAELELSAKSQDALACQLIIQRMQHQQLQANH</sequence>
<comment type="subcellular location">
    <subcellularLocation>
        <location evidence="2">Cell membrane</location>
        <topology evidence="2">Multi-pass membrane protein</topology>
    </subcellularLocation>
</comment>
<keyword evidence="12" id="KW-0902">Two-component regulatory system</keyword>
<dbReference type="Pfam" id="PF00072">
    <property type="entry name" value="Response_reg"/>
    <property type="match status" value="1"/>
</dbReference>
<organism evidence="22 23">
    <name type="scientific">Rheinheimera tilapiae</name>
    <dbReference type="NCBI Taxonomy" id="875043"/>
    <lineage>
        <taxon>Bacteria</taxon>
        <taxon>Pseudomonadati</taxon>
        <taxon>Pseudomonadota</taxon>
        <taxon>Gammaproteobacteria</taxon>
        <taxon>Chromatiales</taxon>
        <taxon>Chromatiaceae</taxon>
        <taxon>Rheinheimera</taxon>
    </lineage>
</organism>
<dbReference type="Pfam" id="PF02518">
    <property type="entry name" value="HATPase_c"/>
    <property type="match status" value="1"/>
</dbReference>
<dbReference type="PROSITE" id="PS50110">
    <property type="entry name" value="RESPONSE_REGULATORY"/>
    <property type="match status" value="1"/>
</dbReference>
<dbReference type="SUPFAM" id="SSF47384">
    <property type="entry name" value="Homodimeric domain of signal transducing histidine kinase"/>
    <property type="match status" value="1"/>
</dbReference>
<dbReference type="RefSeq" id="WP_377243735.1">
    <property type="nucleotide sequence ID" value="NZ_JBHLXP010000003.1"/>
</dbReference>
<dbReference type="SMART" id="SM00388">
    <property type="entry name" value="HisKA"/>
    <property type="match status" value="1"/>
</dbReference>
<dbReference type="Gene3D" id="1.10.287.130">
    <property type="match status" value="1"/>
</dbReference>
<dbReference type="InterPro" id="IPR005467">
    <property type="entry name" value="His_kinase_dom"/>
</dbReference>
<evidence type="ECO:0000256" key="14">
    <source>
        <dbReference type="PROSITE-ProRule" id="PRU00110"/>
    </source>
</evidence>
<dbReference type="Gene3D" id="3.30.565.10">
    <property type="entry name" value="Histidine kinase-like ATPase, C-terminal domain"/>
    <property type="match status" value="1"/>
</dbReference>
<reference evidence="22 23" key="1">
    <citation type="submission" date="2024-09" db="EMBL/GenBank/DDBJ databases">
        <authorList>
            <person name="Sun Q."/>
            <person name="Mori K."/>
        </authorList>
    </citation>
    <scope>NUCLEOTIDE SEQUENCE [LARGE SCALE GENOMIC DNA]</scope>
    <source>
        <strain evidence="22 23">KCTC 23315</strain>
    </source>
</reference>
<dbReference type="SUPFAM" id="SSF55874">
    <property type="entry name" value="ATPase domain of HSP90 chaperone/DNA topoisomerase II/histidine kinase"/>
    <property type="match status" value="1"/>
</dbReference>
<dbReference type="InterPro" id="IPR011006">
    <property type="entry name" value="CheY-like_superfamily"/>
</dbReference>
<name>A0ABV6BFP5_9GAMM</name>
<evidence type="ECO:0000256" key="15">
    <source>
        <dbReference type="PROSITE-ProRule" id="PRU00169"/>
    </source>
</evidence>
<evidence type="ECO:0000259" key="18">
    <source>
        <dbReference type="PROSITE" id="PS50109"/>
    </source>
</evidence>
<evidence type="ECO:0000256" key="9">
    <source>
        <dbReference type="ARBA" id="ARBA00022777"/>
    </source>
</evidence>
<keyword evidence="13 17" id="KW-0472">Membrane</keyword>
<evidence type="ECO:0000256" key="11">
    <source>
        <dbReference type="ARBA" id="ARBA00022989"/>
    </source>
</evidence>
<evidence type="ECO:0000259" key="21">
    <source>
        <dbReference type="PROSITE" id="PS50894"/>
    </source>
</evidence>
<dbReference type="SMART" id="SM00304">
    <property type="entry name" value="HAMP"/>
    <property type="match status" value="1"/>
</dbReference>
<evidence type="ECO:0000256" key="12">
    <source>
        <dbReference type="ARBA" id="ARBA00023012"/>
    </source>
</evidence>
<accession>A0ABV6BFP5</accession>
<dbReference type="PANTHER" id="PTHR45339:SF1">
    <property type="entry name" value="HYBRID SIGNAL TRANSDUCTION HISTIDINE KINASE J"/>
    <property type="match status" value="1"/>
</dbReference>
<keyword evidence="8" id="KW-0547">Nucleotide-binding</keyword>
<evidence type="ECO:0000313" key="23">
    <source>
        <dbReference type="Proteomes" id="UP001589813"/>
    </source>
</evidence>
<keyword evidence="6" id="KW-0808">Transferase</keyword>
<feature type="modified residue" description="4-aspartylphosphate" evidence="15">
    <location>
        <position position="698"/>
    </location>
</feature>
<dbReference type="CDD" id="cd16922">
    <property type="entry name" value="HATPase_EvgS-ArcB-TorS-like"/>
    <property type="match status" value="1"/>
</dbReference>
<feature type="coiled-coil region" evidence="16">
    <location>
        <begin position="343"/>
        <end position="395"/>
    </location>
</feature>
<evidence type="ECO:0000256" key="7">
    <source>
        <dbReference type="ARBA" id="ARBA00022692"/>
    </source>
</evidence>
<keyword evidence="4" id="KW-1003">Cell membrane</keyword>
<evidence type="ECO:0000256" key="2">
    <source>
        <dbReference type="ARBA" id="ARBA00004651"/>
    </source>
</evidence>
<dbReference type="PROSITE" id="PS50885">
    <property type="entry name" value="HAMP"/>
    <property type="match status" value="1"/>
</dbReference>
<dbReference type="InterPro" id="IPR003661">
    <property type="entry name" value="HisK_dim/P_dom"/>
</dbReference>
<keyword evidence="5 15" id="KW-0597">Phosphoprotein</keyword>
<dbReference type="InterPro" id="IPR003660">
    <property type="entry name" value="HAMP_dom"/>
</dbReference>
<evidence type="ECO:0000256" key="16">
    <source>
        <dbReference type="SAM" id="Coils"/>
    </source>
</evidence>
<comment type="catalytic activity">
    <reaction evidence="1">
        <text>ATP + protein L-histidine = ADP + protein N-phospho-L-histidine.</text>
        <dbReference type="EC" id="2.7.13.3"/>
    </reaction>
</comment>
<feature type="domain" description="Histidine kinase" evidence="18">
    <location>
        <begin position="402"/>
        <end position="620"/>
    </location>
</feature>
<evidence type="ECO:0000256" key="4">
    <source>
        <dbReference type="ARBA" id="ARBA00022475"/>
    </source>
</evidence>
<dbReference type="SUPFAM" id="SSF52172">
    <property type="entry name" value="CheY-like"/>
    <property type="match status" value="1"/>
</dbReference>
<dbReference type="CDD" id="cd17546">
    <property type="entry name" value="REC_hyHK_CKI1_RcsC-like"/>
    <property type="match status" value="1"/>
</dbReference>
<dbReference type="InterPro" id="IPR036641">
    <property type="entry name" value="HPT_dom_sf"/>
</dbReference>
<feature type="domain" description="HPt" evidence="21">
    <location>
        <begin position="779"/>
        <end position="867"/>
    </location>
</feature>
<keyword evidence="16" id="KW-0175">Coiled coil</keyword>
<dbReference type="Pfam" id="PF00512">
    <property type="entry name" value="HisKA"/>
    <property type="match status" value="1"/>
</dbReference>
<evidence type="ECO:0000256" key="6">
    <source>
        <dbReference type="ARBA" id="ARBA00022679"/>
    </source>
</evidence>
<dbReference type="InterPro" id="IPR001789">
    <property type="entry name" value="Sig_transdc_resp-reg_receiver"/>
</dbReference>
<dbReference type="EMBL" id="JBHLXP010000003">
    <property type="protein sequence ID" value="MFC0048877.1"/>
    <property type="molecule type" value="Genomic_DNA"/>
</dbReference>
<dbReference type="SMART" id="SM00387">
    <property type="entry name" value="HATPase_c"/>
    <property type="match status" value="1"/>
</dbReference>
<evidence type="ECO:0000256" key="10">
    <source>
        <dbReference type="ARBA" id="ARBA00022840"/>
    </source>
</evidence>
<dbReference type="CDD" id="cd06225">
    <property type="entry name" value="HAMP"/>
    <property type="match status" value="1"/>
</dbReference>
<evidence type="ECO:0000256" key="5">
    <source>
        <dbReference type="ARBA" id="ARBA00022553"/>
    </source>
</evidence>
<dbReference type="InterPro" id="IPR036097">
    <property type="entry name" value="HisK_dim/P_sf"/>
</dbReference>
<gene>
    <name evidence="22" type="ORF">ACFFJP_11340</name>
</gene>
<dbReference type="Pfam" id="PF01627">
    <property type="entry name" value="Hpt"/>
    <property type="match status" value="1"/>
</dbReference>
<evidence type="ECO:0000256" key="13">
    <source>
        <dbReference type="ARBA" id="ARBA00023136"/>
    </source>
</evidence>
<dbReference type="Gene3D" id="3.40.50.2300">
    <property type="match status" value="1"/>
</dbReference>
<evidence type="ECO:0000259" key="19">
    <source>
        <dbReference type="PROSITE" id="PS50110"/>
    </source>
</evidence>
<dbReference type="InterPro" id="IPR036890">
    <property type="entry name" value="HATPase_C_sf"/>
</dbReference>
<keyword evidence="11 17" id="KW-1133">Transmembrane helix</keyword>
<keyword evidence="9" id="KW-0418">Kinase</keyword>
<dbReference type="SUPFAM" id="SSF158472">
    <property type="entry name" value="HAMP domain-like"/>
    <property type="match status" value="1"/>
</dbReference>
<dbReference type="InterPro" id="IPR008207">
    <property type="entry name" value="Sig_transdc_His_kin_Hpt_dom"/>
</dbReference>